<organism evidence="1 2">
    <name type="scientific">Boletus edulis BED1</name>
    <dbReference type="NCBI Taxonomy" id="1328754"/>
    <lineage>
        <taxon>Eukaryota</taxon>
        <taxon>Fungi</taxon>
        <taxon>Dikarya</taxon>
        <taxon>Basidiomycota</taxon>
        <taxon>Agaricomycotina</taxon>
        <taxon>Agaricomycetes</taxon>
        <taxon>Agaricomycetidae</taxon>
        <taxon>Boletales</taxon>
        <taxon>Boletineae</taxon>
        <taxon>Boletaceae</taxon>
        <taxon>Boletoideae</taxon>
        <taxon>Boletus</taxon>
    </lineage>
</organism>
<dbReference type="AlphaFoldDB" id="A0AAD4GAG1"/>
<name>A0AAD4GAG1_BOLED</name>
<gene>
    <name evidence="1" type="ORF">L210DRAFT_2666956</name>
</gene>
<sequence>WYVPLTRTRGVIPRVQTQGTYETQQTGTSYSDASSIARFPHLQFSLHKVIPLSALYTVAKLGKDLAKSPCYSRPRGSERSRTDTVRVKQGFDAGQQVSILKLILADDQGAVCKVTAWIDTADAWGGVGPSPRLKRGDSVCTSSARYLFHVISLHEIMATVTLSASPYNWPIAEDNALCTPRQ</sequence>
<dbReference type="Proteomes" id="UP001194468">
    <property type="component" value="Unassembled WGS sequence"/>
</dbReference>
<proteinExistence type="predicted"/>
<keyword evidence="2" id="KW-1185">Reference proteome</keyword>
<feature type="non-terminal residue" evidence="1">
    <location>
        <position position="1"/>
    </location>
</feature>
<accession>A0AAD4GAG1</accession>
<evidence type="ECO:0000313" key="1">
    <source>
        <dbReference type="EMBL" id="KAF8434062.1"/>
    </source>
</evidence>
<protein>
    <submittedName>
        <fullName evidence="1">Uncharacterized protein</fullName>
    </submittedName>
</protein>
<reference evidence="1" key="1">
    <citation type="submission" date="2019-10" db="EMBL/GenBank/DDBJ databases">
        <authorList>
            <consortium name="DOE Joint Genome Institute"/>
            <person name="Kuo A."/>
            <person name="Miyauchi S."/>
            <person name="Kiss E."/>
            <person name="Drula E."/>
            <person name="Kohler A."/>
            <person name="Sanchez-Garcia M."/>
            <person name="Andreopoulos B."/>
            <person name="Barry K.W."/>
            <person name="Bonito G."/>
            <person name="Buee M."/>
            <person name="Carver A."/>
            <person name="Chen C."/>
            <person name="Cichocki N."/>
            <person name="Clum A."/>
            <person name="Culley D."/>
            <person name="Crous P.W."/>
            <person name="Fauchery L."/>
            <person name="Girlanda M."/>
            <person name="Hayes R."/>
            <person name="Keri Z."/>
            <person name="LaButti K."/>
            <person name="Lipzen A."/>
            <person name="Lombard V."/>
            <person name="Magnuson J."/>
            <person name="Maillard F."/>
            <person name="Morin E."/>
            <person name="Murat C."/>
            <person name="Nolan M."/>
            <person name="Ohm R."/>
            <person name="Pangilinan J."/>
            <person name="Pereira M."/>
            <person name="Perotto S."/>
            <person name="Peter M."/>
            <person name="Riley R."/>
            <person name="Sitrit Y."/>
            <person name="Stielow B."/>
            <person name="Szollosi G."/>
            <person name="Zifcakova L."/>
            <person name="Stursova M."/>
            <person name="Spatafora J.W."/>
            <person name="Tedersoo L."/>
            <person name="Vaario L.-M."/>
            <person name="Yamada A."/>
            <person name="Yan M."/>
            <person name="Wang P."/>
            <person name="Xu J."/>
            <person name="Bruns T."/>
            <person name="Baldrian P."/>
            <person name="Vilgalys R."/>
            <person name="Henrissat B."/>
            <person name="Grigoriev I.V."/>
            <person name="Hibbett D."/>
            <person name="Nagy L.G."/>
            <person name="Martin F.M."/>
        </authorList>
    </citation>
    <scope>NUCLEOTIDE SEQUENCE</scope>
    <source>
        <strain evidence="1">BED1</strain>
    </source>
</reference>
<evidence type="ECO:0000313" key="2">
    <source>
        <dbReference type="Proteomes" id="UP001194468"/>
    </source>
</evidence>
<comment type="caution">
    <text evidence="1">The sequence shown here is derived from an EMBL/GenBank/DDBJ whole genome shotgun (WGS) entry which is preliminary data.</text>
</comment>
<reference evidence="1" key="2">
    <citation type="journal article" date="2020" name="Nat. Commun.">
        <title>Large-scale genome sequencing of mycorrhizal fungi provides insights into the early evolution of symbiotic traits.</title>
        <authorList>
            <person name="Miyauchi S."/>
            <person name="Kiss E."/>
            <person name="Kuo A."/>
            <person name="Drula E."/>
            <person name="Kohler A."/>
            <person name="Sanchez-Garcia M."/>
            <person name="Morin E."/>
            <person name="Andreopoulos B."/>
            <person name="Barry K.W."/>
            <person name="Bonito G."/>
            <person name="Buee M."/>
            <person name="Carver A."/>
            <person name="Chen C."/>
            <person name="Cichocki N."/>
            <person name="Clum A."/>
            <person name="Culley D."/>
            <person name="Crous P.W."/>
            <person name="Fauchery L."/>
            <person name="Girlanda M."/>
            <person name="Hayes R.D."/>
            <person name="Keri Z."/>
            <person name="LaButti K."/>
            <person name="Lipzen A."/>
            <person name="Lombard V."/>
            <person name="Magnuson J."/>
            <person name="Maillard F."/>
            <person name="Murat C."/>
            <person name="Nolan M."/>
            <person name="Ohm R.A."/>
            <person name="Pangilinan J."/>
            <person name="Pereira M.F."/>
            <person name="Perotto S."/>
            <person name="Peter M."/>
            <person name="Pfister S."/>
            <person name="Riley R."/>
            <person name="Sitrit Y."/>
            <person name="Stielow J.B."/>
            <person name="Szollosi G."/>
            <person name="Zifcakova L."/>
            <person name="Stursova M."/>
            <person name="Spatafora J.W."/>
            <person name="Tedersoo L."/>
            <person name="Vaario L.M."/>
            <person name="Yamada A."/>
            <person name="Yan M."/>
            <person name="Wang P."/>
            <person name="Xu J."/>
            <person name="Bruns T."/>
            <person name="Baldrian P."/>
            <person name="Vilgalys R."/>
            <person name="Dunand C."/>
            <person name="Henrissat B."/>
            <person name="Grigoriev I.V."/>
            <person name="Hibbett D."/>
            <person name="Nagy L.G."/>
            <person name="Martin F.M."/>
        </authorList>
    </citation>
    <scope>NUCLEOTIDE SEQUENCE</scope>
    <source>
        <strain evidence="1">BED1</strain>
    </source>
</reference>
<dbReference type="EMBL" id="WHUW01000030">
    <property type="protein sequence ID" value="KAF8434062.1"/>
    <property type="molecule type" value="Genomic_DNA"/>
</dbReference>